<feature type="coiled-coil region" evidence="1">
    <location>
        <begin position="389"/>
        <end position="465"/>
    </location>
</feature>
<keyword evidence="1" id="KW-0175">Coiled coil</keyword>
<gene>
    <name evidence="4" type="ORF">D3P09_02805</name>
</gene>
<dbReference type="PROSITE" id="PS51736">
    <property type="entry name" value="RECOMBINASES_3"/>
    <property type="match status" value="1"/>
</dbReference>
<dbReference type="SMART" id="SM00857">
    <property type="entry name" value="Resolvase"/>
    <property type="match status" value="1"/>
</dbReference>
<evidence type="ECO:0000259" key="2">
    <source>
        <dbReference type="PROSITE" id="PS51736"/>
    </source>
</evidence>
<dbReference type="RefSeq" id="WP_120107012.1">
    <property type="nucleotide sequence ID" value="NZ_QXQB01000001.1"/>
</dbReference>
<dbReference type="OrthoDB" id="65783at2"/>
<evidence type="ECO:0000259" key="3">
    <source>
        <dbReference type="PROSITE" id="PS51737"/>
    </source>
</evidence>
<dbReference type="InterPro" id="IPR036162">
    <property type="entry name" value="Resolvase-like_N_sf"/>
</dbReference>
<dbReference type="InterPro" id="IPR050639">
    <property type="entry name" value="SSR_resolvase"/>
</dbReference>
<dbReference type="Proteomes" id="UP000267798">
    <property type="component" value="Unassembled WGS sequence"/>
</dbReference>
<dbReference type="AlphaFoldDB" id="A0A3A6PIJ3"/>
<dbReference type="InterPro" id="IPR038109">
    <property type="entry name" value="DNA_bind_recomb_sf"/>
</dbReference>
<dbReference type="PANTHER" id="PTHR30461">
    <property type="entry name" value="DNA-INVERTASE FROM LAMBDOID PROPHAGE"/>
    <property type="match status" value="1"/>
</dbReference>
<evidence type="ECO:0000256" key="1">
    <source>
        <dbReference type="SAM" id="Coils"/>
    </source>
</evidence>
<dbReference type="Pfam" id="PF07508">
    <property type="entry name" value="Recombinase"/>
    <property type="match status" value="1"/>
</dbReference>
<feature type="domain" description="Resolvase/invertase-type recombinase catalytic" evidence="2">
    <location>
        <begin position="6"/>
        <end position="159"/>
    </location>
</feature>
<dbReference type="InterPro" id="IPR011109">
    <property type="entry name" value="DNA_bind_recombinase_dom"/>
</dbReference>
<organism evidence="4 5">
    <name type="scientific">Paenibacillus pinisoli</name>
    <dbReference type="NCBI Taxonomy" id="1276110"/>
    <lineage>
        <taxon>Bacteria</taxon>
        <taxon>Bacillati</taxon>
        <taxon>Bacillota</taxon>
        <taxon>Bacilli</taxon>
        <taxon>Bacillales</taxon>
        <taxon>Paenibacillaceae</taxon>
        <taxon>Paenibacillus</taxon>
    </lineage>
</organism>
<feature type="domain" description="Recombinase" evidence="3">
    <location>
        <begin position="167"/>
        <end position="302"/>
    </location>
</feature>
<evidence type="ECO:0000313" key="4">
    <source>
        <dbReference type="EMBL" id="RJX40965.1"/>
    </source>
</evidence>
<dbReference type="GO" id="GO:0000150">
    <property type="term" value="F:DNA strand exchange activity"/>
    <property type="evidence" value="ECO:0007669"/>
    <property type="project" value="InterPro"/>
</dbReference>
<dbReference type="GO" id="GO:0003677">
    <property type="term" value="F:DNA binding"/>
    <property type="evidence" value="ECO:0007669"/>
    <property type="project" value="InterPro"/>
</dbReference>
<keyword evidence="5" id="KW-1185">Reference proteome</keyword>
<accession>A0A3A6PIJ3</accession>
<protein>
    <submittedName>
        <fullName evidence="4">Recombinase family protein</fullName>
    </submittedName>
</protein>
<dbReference type="SUPFAM" id="SSF53041">
    <property type="entry name" value="Resolvase-like"/>
    <property type="match status" value="1"/>
</dbReference>
<name>A0A3A6PIJ3_9BACL</name>
<dbReference type="CDD" id="cd00338">
    <property type="entry name" value="Ser_Recombinase"/>
    <property type="match status" value="1"/>
</dbReference>
<dbReference type="EMBL" id="QXQB01000001">
    <property type="protein sequence ID" value="RJX40965.1"/>
    <property type="molecule type" value="Genomic_DNA"/>
</dbReference>
<dbReference type="InterPro" id="IPR006119">
    <property type="entry name" value="Resolv_N"/>
</dbReference>
<dbReference type="PROSITE" id="PS51737">
    <property type="entry name" value="RECOMBINASE_DNA_BIND"/>
    <property type="match status" value="1"/>
</dbReference>
<proteinExistence type="predicted"/>
<sequence>MLPSGKYCAYLRKSRSDLEAEGRGEEETYVRHERTLIELSKRIGIVISEIYRERPVSGERISERPEMIRLLQDVEEQKWTGVLVVEVERLARGDTMDQGIVAQAFKYSDTLIVTPMRTYNPNDPNDEEYFEFGLFMSRREFKTITRRLQSGRVSAVKEGKYTGNVPPYGYQRIKLPGKGYSLEPNLEQAPIVQLIFSLYTDSDPGKRKGTALIAKYLNEVLKVPTMKNGRWIVATINGILRNPVYIGKVRWKSRPQIKRRDGKSRPRMRRENWIEADGLHEPIISEEVFNKAHEIMQSKSHPPAPAGKISNPLAGLVKCGMCNGAIVLRPHNNTPDSLICPRQGCRNVGSYLSIVEEKVIHSLKQWLESYRAEWEQNRPESNAHDELRIKAQQDALKAMEKRKKEYVEQKNNLHDLLEQKVYSIETFIERSKTVEKRMDELDSMMEQARKEIELEEKRAEAKVQIIPQVEHVLSVYFETEDPAKKNALLRTILDQIIYTKHKGGRWSGAMDKFELLLYPKISKNP</sequence>
<reference evidence="4 5" key="1">
    <citation type="submission" date="2018-09" db="EMBL/GenBank/DDBJ databases">
        <title>Paenibacillus aracenensis nov. sp. isolated from a cave in southern Spain.</title>
        <authorList>
            <person name="Jurado V."/>
            <person name="Gutierrez-Patricio S."/>
            <person name="Gonzalez-Pimentel J.L."/>
            <person name="Miller A.Z."/>
            <person name="Laiz L."/>
            <person name="Saiz-Jimenez C."/>
        </authorList>
    </citation>
    <scope>NUCLEOTIDE SEQUENCE [LARGE SCALE GENOMIC DNA]</scope>
    <source>
        <strain evidence="4 5">JCM 19203</strain>
    </source>
</reference>
<dbReference type="Gene3D" id="3.40.50.1390">
    <property type="entry name" value="Resolvase, N-terminal catalytic domain"/>
    <property type="match status" value="1"/>
</dbReference>
<dbReference type="Pfam" id="PF00239">
    <property type="entry name" value="Resolvase"/>
    <property type="match status" value="1"/>
</dbReference>
<comment type="caution">
    <text evidence="4">The sequence shown here is derived from an EMBL/GenBank/DDBJ whole genome shotgun (WGS) entry which is preliminary data.</text>
</comment>
<evidence type="ECO:0000313" key="5">
    <source>
        <dbReference type="Proteomes" id="UP000267798"/>
    </source>
</evidence>
<dbReference type="Gene3D" id="3.90.1750.20">
    <property type="entry name" value="Putative Large Serine Recombinase, Chain B, Domain 2"/>
    <property type="match status" value="1"/>
</dbReference>
<dbReference type="PANTHER" id="PTHR30461:SF23">
    <property type="entry name" value="DNA RECOMBINASE-RELATED"/>
    <property type="match status" value="1"/>
</dbReference>